<evidence type="ECO:0000256" key="1">
    <source>
        <dbReference type="SAM" id="Phobius"/>
    </source>
</evidence>
<keyword evidence="1" id="KW-1133">Transmembrane helix</keyword>
<gene>
    <name evidence="2" type="ORF">AQUCO_07100015v1</name>
</gene>
<protein>
    <submittedName>
        <fullName evidence="2">Uncharacterized protein</fullName>
    </submittedName>
</protein>
<organism evidence="2 3">
    <name type="scientific">Aquilegia coerulea</name>
    <name type="common">Rocky mountain columbine</name>
    <dbReference type="NCBI Taxonomy" id="218851"/>
    <lineage>
        <taxon>Eukaryota</taxon>
        <taxon>Viridiplantae</taxon>
        <taxon>Streptophyta</taxon>
        <taxon>Embryophyta</taxon>
        <taxon>Tracheophyta</taxon>
        <taxon>Spermatophyta</taxon>
        <taxon>Magnoliopsida</taxon>
        <taxon>Ranunculales</taxon>
        <taxon>Ranunculaceae</taxon>
        <taxon>Thalictroideae</taxon>
        <taxon>Aquilegia</taxon>
    </lineage>
</organism>
<sequence length="76" mass="8765">MNLYSLLFWIAYRSKCIFFVILGTHGLFSSYIILVVELTNTTSPLTTCPPLDYRRSKVMLPFAVQTSIVELEKRAF</sequence>
<dbReference type="Proteomes" id="UP000230069">
    <property type="component" value="Unassembled WGS sequence"/>
</dbReference>
<dbReference type="InParanoid" id="A0A2G5CAN8"/>
<evidence type="ECO:0000313" key="3">
    <source>
        <dbReference type="Proteomes" id="UP000230069"/>
    </source>
</evidence>
<dbReference type="EMBL" id="KZ305088">
    <property type="protein sequence ID" value="PIA28349.1"/>
    <property type="molecule type" value="Genomic_DNA"/>
</dbReference>
<keyword evidence="1" id="KW-0472">Membrane</keyword>
<keyword evidence="1" id="KW-0812">Transmembrane</keyword>
<dbReference type="AlphaFoldDB" id="A0A2G5CAN8"/>
<feature type="transmembrane region" description="Helical" evidence="1">
    <location>
        <begin position="16"/>
        <end position="36"/>
    </location>
</feature>
<evidence type="ECO:0000313" key="2">
    <source>
        <dbReference type="EMBL" id="PIA28349.1"/>
    </source>
</evidence>
<accession>A0A2G5CAN8</accession>
<reference evidence="2 3" key="1">
    <citation type="submission" date="2017-09" db="EMBL/GenBank/DDBJ databases">
        <title>WGS assembly of Aquilegia coerulea Goldsmith.</title>
        <authorList>
            <person name="Hodges S."/>
            <person name="Kramer E."/>
            <person name="Nordborg M."/>
            <person name="Tomkins J."/>
            <person name="Borevitz J."/>
            <person name="Derieg N."/>
            <person name="Yan J."/>
            <person name="Mihaltcheva S."/>
            <person name="Hayes R.D."/>
            <person name="Rokhsar D."/>
        </authorList>
    </citation>
    <scope>NUCLEOTIDE SEQUENCE [LARGE SCALE GENOMIC DNA]</scope>
    <source>
        <strain evidence="3">cv. Goldsmith</strain>
    </source>
</reference>
<proteinExistence type="predicted"/>
<keyword evidence="3" id="KW-1185">Reference proteome</keyword>
<name>A0A2G5CAN8_AQUCA</name>